<proteinExistence type="predicted"/>
<feature type="domain" description="Phosphotyrosine protein phosphatase I" evidence="2">
    <location>
        <begin position="4"/>
        <end position="135"/>
    </location>
</feature>
<evidence type="ECO:0000256" key="1">
    <source>
        <dbReference type="ARBA" id="ARBA00022849"/>
    </source>
</evidence>
<accession>A0A7Y3RM50</accession>
<dbReference type="GO" id="GO:0046685">
    <property type="term" value="P:response to arsenic-containing substance"/>
    <property type="evidence" value="ECO:0007669"/>
    <property type="project" value="UniProtKB-KW"/>
</dbReference>
<dbReference type="SMART" id="SM00226">
    <property type="entry name" value="LMWPc"/>
    <property type="match status" value="1"/>
</dbReference>
<keyword evidence="4" id="KW-1185">Reference proteome</keyword>
<dbReference type="Gene3D" id="3.40.50.2300">
    <property type="match status" value="1"/>
</dbReference>
<organism evidence="3 4">
    <name type="scientific">Parvularcula mediterranea</name>
    <dbReference type="NCBI Taxonomy" id="2732508"/>
    <lineage>
        <taxon>Bacteria</taxon>
        <taxon>Pseudomonadati</taxon>
        <taxon>Pseudomonadota</taxon>
        <taxon>Alphaproteobacteria</taxon>
        <taxon>Parvularculales</taxon>
        <taxon>Parvularculaceae</taxon>
        <taxon>Parvularcula</taxon>
    </lineage>
</organism>
<sequence>MTERRILFVCNMNSVRSPMAEAVAKHVLGPDFEIGSCGVYRGALDPFVKAALEEEGIPPEIHEPREFSQCDISGHDVVIALTPEAAGEARKLHDKVEFWEVENPTDTRGSEIDLRMAYARLRDDLVTKVRQRFGG</sequence>
<dbReference type="Pfam" id="PF01451">
    <property type="entry name" value="LMWPc"/>
    <property type="match status" value="1"/>
</dbReference>
<dbReference type="InterPro" id="IPR023485">
    <property type="entry name" value="Ptyr_pPase"/>
</dbReference>
<gene>
    <name evidence="3" type="ORF">HK107_09915</name>
</gene>
<dbReference type="RefSeq" id="WP_173199286.1">
    <property type="nucleotide sequence ID" value="NZ_JABFCX010000003.1"/>
</dbReference>
<dbReference type="EMBL" id="JABFCX010000003">
    <property type="protein sequence ID" value="NNU16636.1"/>
    <property type="molecule type" value="Genomic_DNA"/>
</dbReference>
<reference evidence="3 4" key="1">
    <citation type="submission" date="2020-05" db="EMBL/GenBank/DDBJ databases">
        <title>Parvularcula mediterraneae sp. nov., isolated from polypropylene straw from shallow seawater of the seashore of Laganas in Zakynthos island, Greece.</title>
        <authorList>
            <person name="Szabo I."/>
            <person name="Al-Omari J."/>
            <person name="Rado J."/>
            <person name="Szerdahelyi G.S."/>
        </authorList>
    </citation>
    <scope>NUCLEOTIDE SEQUENCE [LARGE SCALE GENOMIC DNA]</scope>
    <source>
        <strain evidence="3 4">ZS-1/3</strain>
    </source>
</reference>
<dbReference type="PANTHER" id="PTHR43428">
    <property type="entry name" value="ARSENATE REDUCTASE"/>
    <property type="match status" value="1"/>
</dbReference>
<dbReference type="SUPFAM" id="SSF52788">
    <property type="entry name" value="Phosphotyrosine protein phosphatases I"/>
    <property type="match status" value="1"/>
</dbReference>
<dbReference type="AlphaFoldDB" id="A0A7Y3RM50"/>
<dbReference type="PANTHER" id="PTHR43428:SF1">
    <property type="entry name" value="ARSENATE REDUCTASE"/>
    <property type="match status" value="1"/>
</dbReference>
<evidence type="ECO:0000259" key="2">
    <source>
        <dbReference type="SMART" id="SM00226"/>
    </source>
</evidence>
<evidence type="ECO:0000313" key="3">
    <source>
        <dbReference type="EMBL" id="NNU16636.1"/>
    </source>
</evidence>
<evidence type="ECO:0000313" key="4">
    <source>
        <dbReference type="Proteomes" id="UP000536835"/>
    </source>
</evidence>
<dbReference type="Proteomes" id="UP000536835">
    <property type="component" value="Unassembled WGS sequence"/>
</dbReference>
<dbReference type="InterPro" id="IPR036196">
    <property type="entry name" value="Ptyr_pPase_sf"/>
</dbReference>
<protein>
    <submittedName>
        <fullName evidence="3">Low molecular weight phosphatase family protein</fullName>
    </submittedName>
</protein>
<name>A0A7Y3RM50_9PROT</name>
<keyword evidence="1" id="KW-0059">Arsenical resistance</keyword>
<comment type="caution">
    <text evidence="3">The sequence shown here is derived from an EMBL/GenBank/DDBJ whole genome shotgun (WGS) entry which is preliminary data.</text>
</comment>